<sequence length="133" mass="13885">MYRTRASASRYPTSRRPRVVRASTGALLVVLTLLLVLGPVLGLVGAAAAAGPLLQVPYASITAVVVLGVLVAAACVLAAYRTSVGWLGWTLVVVAVLLTLLASLWPLLATGDAAVDSARDIWPWIVQLVRDVA</sequence>
<dbReference type="Proteomes" id="UP001555826">
    <property type="component" value="Unassembled WGS sequence"/>
</dbReference>
<protein>
    <recommendedName>
        <fullName evidence="4">MFS transporter permease</fullName>
    </recommendedName>
</protein>
<name>A0ABV3P2F5_9ACTN</name>
<keyword evidence="1" id="KW-0472">Membrane</keyword>
<reference evidence="2 3" key="1">
    <citation type="submission" date="2024-07" db="EMBL/GenBank/DDBJ databases">
        <authorList>
            <person name="Thanompreechachai J."/>
            <person name="Duangmal K."/>
        </authorList>
    </citation>
    <scope>NUCLEOTIDE SEQUENCE [LARGE SCALE GENOMIC DNA]</scope>
    <source>
        <strain evidence="2 3">KCTC 19886</strain>
    </source>
</reference>
<organism evidence="2 3">
    <name type="scientific">Kineococcus endophyticus</name>
    <dbReference type="NCBI Taxonomy" id="1181883"/>
    <lineage>
        <taxon>Bacteria</taxon>
        <taxon>Bacillati</taxon>
        <taxon>Actinomycetota</taxon>
        <taxon>Actinomycetes</taxon>
        <taxon>Kineosporiales</taxon>
        <taxon>Kineosporiaceae</taxon>
        <taxon>Kineococcus</taxon>
    </lineage>
</organism>
<evidence type="ECO:0008006" key="4">
    <source>
        <dbReference type="Google" id="ProtNLM"/>
    </source>
</evidence>
<dbReference type="EMBL" id="JBFNQN010000002">
    <property type="protein sequence ID" value="MEW9263740.1"/>
    <property type="molecule type" value="Genomic_DNA"/>
</dbReference>
<accession>A0ABV3P2F5</accession>
<evidence type="ECO:0000313" key="3">
    <source>
        <dbReference type="Proteomes" id="UP001555826"/>
    </source>
</evidence>
<comment type="caution">
    <text evidence="2">The sequence shown here is derived from an EMBL/GenBank/DDBJ whole genome shotgun (WGS) entry which is preliminary data.</text>
</comment>
<gene>
    <name evidence="2" type="ORF">AB1207_03180</name>
</gene>
<keyword evidence="3" id="KW-1185">Reference proteome</keyword>
<proteinExistence type="predicted"/>
<dbReference type="RefSeq" id="WP_367636335.1">
    <property type="nucleotide sequence ID" value="NZ_JBFNQN010000002.1"/>
</dbReference>
<feature type="transmembrane region" description="Helical" evidence="1">
    <location>
        <begin position="59"/>
        <end position="80"/>
    </location>
</feature>
<keyword evidence="1" id="KW-0812">Transmembrane</keyword>
<keyword evidence="1" id="KW-1133">Transmembrane helix</keyword>
<feature type="transmembrane region" description="Helical" evidence="1">
    <location>
        <begin position="87"/>
        <end position="108"/>
    </location>
</feature>
<evidence type="ECO:0000256" key="1">
    <source>
        <dbReference type="SAM" id="Phobius"/>
    </source>
</evidence>
<evidence type="ECO:0000313" key="2">
    <source>
        <dbReference type="EMBL" id="MEW9263740.1"/>
    </source>
</evidence>